<keyword evidence="1" id="KW-0472">Membrane</keyword>
<protein>
    <recommendedName>
        <fullName evidence="4">Zinc-ribbon domain-containing protein</fullName>
    </recommendedName>
</protein>
<evidence type="ECO:0000256" key="1">
    <source>
        <dbReference type="SAM" id="Phobius"/>
    </source>
</evidence>
<evidence type="ECO:0000313" key="2">
    <source>
        <dbReference type="EMBL" id="MCK0538021.1"/>
    </source>
</evidence>
<reference evidence="2" key="1">
    <citation type="submission" date="2022-04" db="EMBL/GenBank/DDBJ databases">
        <title>Alcanivorax sp. CY1518 draft genome sequence.</title>
        <authorList>
            <person name="Zhao G."/>
            <person name="An M."/>
        </authorList>
    </citation>
    <scope>NUCLEOTIDE SEQUENCE</scope>
    <source>
        <strain evidence="2">CY1518</strain>
    </source>
</reference>
<evidence type="ECO:0008006" key="4">
    <source>
        <dbReference type="Google" id="ProtNLM"/>
    </source>
</evidence>
<keyword evidence="1" id="KW-1133">Transmembrane helix</keyword>
<feature type="transmembrane region" description="Helical" evidence="1">
    <location>
        <begin position="39"/>
        <end position="61"/>
    </location>
</feature>
<feature type="transmembrane region" description="Helical" evidence="1">
    <location>
        <begin position="136"/>
        <end position="157"/>
    </location>
</feature>
<name>A0ABT0E853_9GAMM</name>
<proteinExistence type="predicted"/>
<keyword evidence="3" id="KW-1185">Reference proteome</keyword>
<dbReference type="EMBL" id="JALKII010000006">
    <property type="protein sequence ID" value="MCK0538021.1"/>
    <property type="molecule type" value="Genomic_DNA"/>
</dbReference>
<dbReference type="Proteomes" id="UP001165524">
    <property type="component" value="Unassembled WGS sequence"/>
</dbReference>
<keyword evidence="1" id="KW-0812">Transmembrane</keyword>
<accession>A0ABT0E853</accession>
<organism evidence="2 3">
    <name type="scientific">Alcanivorax quisquiliarum</name>
    <dbReference type="NCBI Taxonomy" id="2933565"/>
    <lineage>
        <taxon>Bacteria</taxon>
        <taxon>Pseudomonadati</taxon>
        <taxon>Pseudomonadota</taxon>
        <taxon>Gammaproteobacteria</taxon>
        <taxon>Oceanospirillales</taxon>
        <taxon>Alcanivoracaceae</taxon>
        <taxon>Alcanivorax</taxon>
    </lineage>
</organism>
<evidence type="ECO:0000313" key="3">
    <source>
        <dbReference type="Proteomes" id="UP001165524"/>
    </source>
</evidence>
<feature type="transmembrane region" description="Helical" evidence="1">
    <location>
        <begin position="67"/>
        <end position="86"/>
    </location>
</feature>
<feature type="transmembrane region" description="Helical" evidence="1">
    <location>
        <begin position="106"/>
        <end position="124"/>
    </location>
</feature>
<comment type="caution">
    <text evidence="2">The sequence shown here is derived from an EMBL/GenBank/DDBJ whole genome shotgun (WGS) entry which is preliminary data.</text>
</comment>
<sequence length="180" mass="20129">MSKETKSCHFCGEEILAVAQKCKHCGSSLDSPVTITKGLGGSILFTPIIIGLISLVIVSGLPDIEAGLILANTMIFLCLGLTALFIALEARKARALQPSAKGTHPFVWFLATCLIWGIAYPLYAWKRHQYGYRKRLWAGLCVTLFFVFSMGSTIVMLEERKDEPRQQFRTLIDEMERQGW</sequence>
<dbReference type="RefSeq" id="WP_246952223.1">
    <property type="nucleotide sequence ID" value="NZ_JALKII010000006.1"/>
</dbReference>
<gene>
    <name evidence="2" type="ORF">MU846_09890</name>
</gene>